<dbReference type="EC" id="3.6.3.-" evidence="6"/>
<dbReference type="InterPro" id="IPR014710">
    <property type="entry name" value="RmlC-like_jellyroll"/>
</dbReference>
<evidence type="ECO:0000256" key="3">
    <source>
        <dbReference type="ARBA" id="ARBA00022840"/>
    </source>
</evidence>
<dbReference type="PROSITE" id="PS00888">
    <property type="entry name" value="CNMP_BINDING_1"/>
    <property type="match status" value="1"/>
</dbReference>
<dbReference type="InterPro" id="IPR017911">
    <property type="entry name" value="MacB-like_ATP-bd"/>
</dbReference>
<name>A0A5C6A2Z6_9BACT</name>
<evidence type="ECO:0000256" key="2">
    <source>
        <dbReference type="ARBA" id="ARBA00022741"/>
    </source>
</evidence>
<dbReference type="GO" id="GO:0005524">
    <property type="term" value="F:ATP binding"/>
    <property type="evidence" value="ECO:0007669"/>
    <property type="project" value="UniProtKB-KW"/>
</dbReference>
<dbReference type="InterPro" id="IPR003439">
    <property type="entry name" value="ABC_transporter-like_ATP-bd"/>
</dbReference>
<protein>
    <submittedName>
        <fullName evidence="6">Macrolide export ATP-binding/permease protein MacB</fullName>
        <ecNumber evidence="6">3.6.3.-</ecNumber>
    </submittedName>
</protein>
<keyword evidence="1" id="KW-0813">Transport</keyword>
<evidence type="ECO:0000259" key="4">
    <source>
        <dbReference type="PROSITE" id="PS50042"/>
    </source>
</evidence>
<dbReference type="RefSeq" id="WP_231603214.1">
    <property type="nucleotide sequence ID" value="NZ_SJPM01000008.1"/>
</dbReference>
<dbReference type="SUPFAM" id="SSF51206">
    <property type="entry name" value="cAMP-binding domain-like"/>
    <property type="match status" value="1"/>
</dbReference>
<dbReference type="Gene3D" id="3.40.50.300">
    <property type="entry name" value="P-loop containing nucleotide triphosphate hydrolases"/>
    <property type="match status" value="1"/>
</dbReference>
<dbReference type="InterPro" id="IPR027417">
    <property type="entry name" value="P-loop_NTPase"/>
</dbReference>
<dbReference type="PANTHER" id="PTHR24220:SF376">
    <property type="entry name" value="ABC TRANSPORTER"/>
    <property type="match status" value="1"/>
</dbReference>
<dbReference type="SUPFAM" id="SSF52540">
    <property type="entry name" value="P-loop containing nucleoside triphosphate hydrolases"/>
    <property type="match status" value="1"/>
</dbReference>
<dbReference type="InterPro" id="IPR017871">
    <property type="entry name" value="ABC_transporter-like_CS"/>
</dbReference>
<proteinExistence type="predicted"/>
<evidence type="ECO:0000313" key="7">
    <source>
        <dbReference type="Proteomes" id="UP000316213"/>
    </source>
</evidence>
<dbReference type="InterPro" id="IPR015854">
    <property type="entry name" value="ABC_transpr_LolD-like"/>
</dbReference>
<dbReference type="PROSITE" id="PS50893">
    <property type="entry name" value="ABC_TRANSPORTER_2"/>
    <property type="match status" value="1"/>
</dbReference>
<dbReference type="InterPro" id="IPR000595">
    <property type="entry name" value="cNMP-bd_dom"/>
</dbReference>
<evidence type="ECO:0000259" key="5">
    <source>
        <dbReference type="PROSITE" id="PS50893"/>
    </source>
</evidence>
<keyword evidence="2" id="KW-0547">Nucleotide-binding</keyword>
<evidence type="ECO:0000256" key="1">
    <source>
        <dbReference type="ARBA" id="ARBA00022448"/>
    </source>
</evidence>
<dbReference type="InterPro" id="IPR018490">
    <property type="entry name" value="cNMP-bd_dom_sf"/>
</dbReference>
<comment type="caution">
    <text evidence="6">The sequence shown here is derived from an EMBL/GenBank/DDBJ whole genome shotgun (WGS) entry which is preliminary data.</text>
</comment>
<dbReference type="Pfam" id="PF00005">
    <property type="entry name" value="ABC_tran"/>
    <property type="match status" value="1"/>
</dbReference>
<dbReference type="PROSITE" id="PS50042">
    <property type="entry name" value="CNMP_BINDING_3"/>
    <property type="match status" value="1"/>
</dbReference>
<dbReference type="SMART" id="SM00382">
    <property type="entry name" value="AAA"/>
    <property type="match status" value="1"/>
</dbReference>
<dbReference type="GO" id="GO:0005886">
    <property type="term" value="C:plasma membrane"/>
    <property type="evidence" value="ECO:0007669"/>
    <property type="project" value="TreeGrafter"/>
</dbReference>
<dbReference type="SMART" id="SM00100">
    <property type="entry name" value="cNMP"/>
    <property type="match status" value="1"/>
</dbReference>
<dbReference type="AlphaFoldDB" id="A0A5C6A2Z6"/>
<keyword evidence="3 6" id="KW-0067">ATP-binding</keyword>
<feature type="domain" description="ABC transporter" evidence="5">
    <location>
        <begin position="46"/>
        <end position="286"/>
    </location>
</feature>
<evidence type="ECO:0000313" key="6">
    <source>
        <dbReference type="EMBL" id="TWT94284.1"/>
    </source>
</evidence>
<reference evidence="6 7" key="1">
    <citation type="submission" date="2019-02" db="EMBL/GenBank/DDBJ databases">
        <title>Deep-cultivation of Planctomycetes and their phenomic and genomic characterization uncovers novel biology.</title>
        <authorList>
            <person name="Wiegand S."/>
            <person name="Jogler M."/>
            <person name="Boedeker C."/>
            <person name="Pinto D."/>
            <person name="Vollmers J."/>
            <person name="Rivas-Marin E."/>
            <person name="Kohn T."/>
            <person name="Peeters S.H."/>
            <person name="Heuer A."/>
            <person name="Rast P."/>
            <person name="Oberbeckmann S."/>
            <person name="Bunk B."/>
            <person name="Jeske O."/>
            <person name="Meyerdierks A."/>
            <person name="Storesund J.E."/>
            <person name="Kallscheuer N."/>
            <person name="Luecker S."/>
            <person name="Lage O.M."/>
            <person name="Pohl T."/>
            <person name="Merkel B.J."/>
            <person name="Hornburger P."/>
            <person name="Mueller R.-W."/>
            <person name="Bruemmer F."/>
            <person name="Labrenz M."/>
            <person name="Spormann A.M."/>
            <person name="Op Den Camp H."/>
            <person name="Overmann J."/>
            <person name="Amann R."/>
            <person name="Jetten M.S.M."/>
            <person name="Mascher T."/>
            <person name="Medema M.H."/>
            <person name="Devos D.P."/>
            <person name="Kaster A.-K."/>
            <person name="Ovreas L."/>
            <person name="Rohde M."/>
            <person name="Galperin M.Y."/>
            <person name="Jogler C."/>
        </authorList>
    </citation>
    <scope>NUCLEOTIDE SEQUENCE [LARGE SCALE GENOMIC DNA]</scope>
    <source>
        <strain evidence="6 7">Pla100</strain>
    </source>
</reference>
<dbReference type="EMBL" id="SJPM01000008">
    <property type="protein sequence ID" value="TWT94284.1"/>
    <property type="molecule type" value="Genomic_DNA"/>
</dbReference>
<sequence length="420" mass="46504">MNRRKTLSRAGALTRTAKDSATGKLFRRFKSKSVVADRRLDGSAAIDVCGVNHYYGSGDARKQVLFENHLQVQPGEIVIMTGQSGSGKTTLLTLIGTLRRVQEGHLHVLGEPLHQARSAQINALRKRLGFIFQAHNLFGSLTALENVRMALELQPGGASREQQNRRCEEMLQSVGLGDRIHYKPKNLSGGQKQRVAVARGLVHRPDILLADEPTAALDEESGRQVVTLFQRQAREHGTAIVIVTHDNRILDVADRIVKMDFGKIARDTNLGEAALLGEMLHRCDLFTSVGVPTLTAIAHKMKREEHAPGDRIVTYGQVGDRFYIIREGEVTVRRPTLTDVELGHMGAEKAAFDRSFTEVARLSEGDFFGETALLTGDTRNAHVDAVTDTVTYSLDGETFRQVMSQRKSLDEEVRSTLFSE</sequence>
<keyword evidence="6" id="KW-0378">Hydrolase</keyword>
<gene>
    <name evidence="6" type="primary">macB_4</name>
    <name evidence="6" type="ORF">Pla100_38950</name>
</gene>
<dbReference type="CDD" id="cd03255">
    <property type="entry name" value="ABC_MJ0796_LolCDE_FtsE"/>
    <property type="match status" value="1"/>
</dbReference>
<feature type="domain" description="Cyclic nucleotide-binding" evidence="4">
    <location>
        <begin position="285"/>
        <end position="420"/>
    </location>
</feature>
<dbReference type="Pfam" id="PF00027">
    <property type="entry name" value="cNMP_binding"/>
    <property type="match status" value="1"/>
</dbReference>
<dbReference type="GO" id="GO:0016887">
    <property type="term" value="F:ATP hydrolysis activity"/>
    <property type="evidence" value="ECO:0007669"/>
    <property type="project" value="InterPro"/>
</dbReference>
<accession>A0A5C6A2Z6</accession>
<dbReference type="PANTHER" id="PTHR24220">
    <property type="entry name" value="IMPORT ATP-BINDING PROTEIN"/>
    <property type="match status" value="1"/>
</dbReference>
<dbReference type="InterPro" id="IPR018488">
    <property type="entry name" value="cNMP-bd_CS"/>
</dbReference>
<dbReference type="GO" id="GO:0022857">
    <property type="term" value="F:transmembrane transporter activity"/>
    <property type="evidence" value="ECO:0007669"/>
    <property type="project" value="TreeGrafter"/>
</dbReference>
<dbReference type="Proteomes" id="UP000316213">
    <property type="component" value="Unassembled WGS sequence"/>
</dbReference>
<dbReference type="InterPro" id="IPR014324">
    <property type="entry name" value="ABC_heterocyst_DevA"/>
</dbReference>
<keyword evidence="7" id="KW-1185">Reference proteome</keyword>
<dbReference type="PROSITE" id="PS00211">
    <property type="entry name" value="ABC_TRANSPORTER_1"/>
    <property type="match status" value="1"/>
</dbReference>
<dbReference type="CDD" id="cd00038">
    <property type="entry name" value="CAP_ED"/>
    <property type="match status" value="1"/>
</dbReference>
<organism evidence="6 7">
    <name type="scientific">Neorhodopirellula pilleata</name>
    <dbReference type="NCBI Taxonomy" id="2714738"/>
    <lineage>
        <taxon>Bacteria</taxon>
        <taxon>Pseudomonadati</taxon>
        <taxon>Planctomycetota</taxon>
        <taxon>Planctomycetia</taxon>
        <taxon>Pirellulales</taxon>
        <taxon>Pirellulaceae</taxon>
        <taxon>Neorhodopirellula</taxon>
    </lineage>
</organism>
<dbReference type="Gene3D" id="2.60.120.10">
    <property type="entry name" value="Jelly Rolls"/>
    <property type="match status" value="1"/>
</dbReference>
<dbReference type="InterPro" id="IPR003593">
    <property type="entry name" value="AAA+_ATPase"/>
</dbReference>
<dbReference type="NCBIfam" id="TIGR02982">
    <property type="entry name" value="heterocyst_DevA"/>
    <property type="match status" value="1"/>
</dbReference>